<sequence length="86" mass="9746">KVKKVVQGDNTSEGSIIEVYFSKDVLTAEIIAVDDENSNLDHLLINFLQDVKIKHRFPSDETSEEDREIIKEGANKKKVSLISIYP</sequence>
<dbReference type="EMBL" id="CALNXK010000060">
    <property type="protein sequence ID" value="CAH3138093.1"/>
    <property type="molecule type" value="Genomic_DNA"/>
</dbReference>
<proteinExistence type="predicted"/>
<dbReference type="Proteomes" id="UP001159405">
    <property type="component" value="Unassembled WGS sequence"/>
</dbReference>
<comment type="caution">
    <text evidence="1">The sequence shown here is derived from an EMBL/GenBank/DDBJ whole genome shotgun (WGS) entry which is preliminary data.</text>
</comment>
<evidence type="ECO:0000313" key="1">
    <source>
        <dbReference type="EMBL" id="CAH3138093.1"/>
    </source>
</evidence>
<name>A0ABN8P8T9_9CNID</name>
<reference evidence="1 2" key="1">
    <citation type="submission" date="2022-05" db="EMBL/GenBank/DDBJ databases">
        <authorList>
            <consortium name="Genoscope - CEA"/>
            <person name="William W."/>
        </authorList>
    </citation>
    <scope>NUCLEOTIDE SEQUENCE [LARGE SCALE GENOMIC DNA]</scope>
</reference>
<gene>
    <name evidence="1" type="ORF">PLOB_00039959</name>
</gene>
<evidence type="ECO:0000313" key="2">
    <source>
        <dbReference type="Proteomes" id="UP001159405"/>
    </source>
</evidence>
<keyword evidence="2" id="KW-1185">Reference proteome</keyword>
<feature type="non-terminal residue" evidence="1">
    <location>
        <position position="1"/>
    </location>
</feature>
<accession>A0ABN8P8T9</accession>
<organism evidence="1 2">
    <name type="scientific">Porites lobata</name>
    <dbReference type="NCBI Taxonomy" id="104759"/>
    <lineage>
        <taxon>Eukaryota</taxon>
        <taxon>Metazoa</taxon>
        <taxon>Cnidaria</taxon>
        <taxon>Anthozoa</taxon>
        <taxon>Hexacorallia</taxon>
        <taxon>Scleractinia</taxon>
        <taxon>Fungiina</taxon>
        <taxon>Poritidae</taxon>
        <taxon>Porites</taxon>
    </lineage>
</organism>
<protein>
    <submittedName>
        <fullName evidence="1">Uncharacterized protein</fullName>
    </submittedName>
</protein>